<feature type="region of interest" description="Disordered" evidence="1">
    <location>
        <begin position="1"/>
        <end position="23"/>
    </location>
</feature>
<keyword evidence="3" id="KW-1185">Reference proteome</keyword>
<evidence type="ECO:0000256" key="1">
    <source>
        <dbReference type="SAM" id="MobiDB-lite"/>
    </source>
</evidence>
<proteinExistence type="predicted"/>
<sequence>MGQADSPWWQGHGQVTSLPGDPGRHDSGALFLCNYRRVQTVLEPVVSHRTSRLLDLNES</sequence>
<reference evidence="2 3" key="1">
    <citation type="submission" date="2024-04" db="EMBL/GenBank/DDBJ databases">
        <authorList>
            <person name="Cremers G."/>
        </authorList>
    </citation>
    <scope>NUCLEOTIDE SEQUENCE [LARGE SCALE GENOMIC DNA]</scope>
    <source>
        <strain evidence="2">MeCH1-AG</strain>
    </source>
</reference>
<evidence type="ECO:0000313" key="3">
    <source>
        <dbReference type="Proteomes" id="UP001497493"/>
    </source>
</evidence>
<name>A0ABM9NLR1_9GAMM</name>
<organism evidence="2 3">
    <name type="scientific">Candidatus Methylocalor cossyra</name>
    <dbReference type="NCBI Taxonomy" id="3108543"/>
    <lineage>
        <taxon>Bacteria</taxon>
        <taxon>Pseudomonadati</taxon>
        <taxon>Pseudomonadota</taxon>
        <taxon>Gammaproteobacteria</taxon>
        <taxon>Methylococcales</taxon>
        <taxon>Methylococcaceae</taxon>
        <taxon>Candidatus Methylocalor</taxon>
    </lineage>
</organism>
<protein>
    <submittedName>
        <fullName evidence="2">Uncharacterized protein</fullName>
    </submittedName>
</protein>
<accession>A0ABM9NLR1</accession>
<dbReference type="Proteomes" id="UP001497493">
    <property type="component" value="Chromosome"/>
</dbReference>
<evidence type="ECO:0000313" key="2">
    <source>
        <dbReference type="EMBL" id="CAL1241579.1"/>
    </source>
</evidence>
<dbReference type="EMBL" id="OZ026884">
    <property type="protein sequence ID" value="CAL1241579.1"/>
    <property type="molecule type" value="Genomic_DNA"/>
</dbReference>
<gene>
    <name evidence="2" type="ORF">MECH1_V1_2803</name>
</gene>